<protein>
    <submittedName>
        <fullName evidence="2 4">Uncharacterized protein</fullName>
    </submittedName>
</protein>
<evidence type="ECO:0000256" key="1">
    <source>
        <dbReference type="SAM" id="MobiDB-lite"/>
    </source>
</evidence>
<dbReference type="OrthoDB" id="10580918at2759"/>
<name>A0A6A6Y1C4_9PEZI</name>
<organism evidence="2">
    <name type="scientific">Mytilinidion resinicola</name>
    <dbReference type="NCBI Taxonomy" id="574789"/>
    <lineage>
        <taxon>Eukaryota</taxon>
        <taxon>Fungi</taxon>
        <taxon>Dikarya</taxon>
        <taxon>Ascomycota</taxon>
        <taxon>Pezizomycotina</taxon>
        <taxon>Dothideomycetes</taxon>
        <taxon>Pleosporomycetidae</taxon>
        <taxon>Mytilinidiales</taxon>
        <taxon>Mytilinidiaceae</taxon>
        <taxon>Mytilinidion</taxon>
    </lineage>
</organism>
<dbReference type="GeneID" id="54467891"/>
<accession>A0A6A6Y1C4</accession>
<sequence length="341" mass="36771">MPANTPRRGAGGKTPKKKGKQVRTPRPPKPVDYSHIPPHPDTLPVPSFGNAAPFQGPHNATISTQQHGHTTGQAAENKDNPGETTIPATQRSPPHPFIEDISFEMPDISRLRLQKTPSPPHEEPHGADADATPRAPTGEAALQHAKDEPTVIPHSNGANSTQHIDALTNLPPRPPVSPITPVSAQRLQPPTNLPQRPPVSPITPLGPQPLPLLSAPPCPHHCTPAIAAALFRQSPPKSGLHTEVLSSLDRVVALEAQKPTQRSLVDIATDMVIALEDDRTVEIERQGMDPEAVDGRIAWARWAVRAAHAGLFHEWTEECGGVVRQVEGRTKWRLVVGVGRE</sequence>
<proteinExistence type="predicted"/>
<evidence type="ECO:0000313" key="4">
    <source>
        <dbReference type="RefSeq" id="XP_033569575.1"/>
    </source>
</evidence>
<gene>
    <name evidence="2 4" type="ORF">BDZ99DRAFT_550939</name>
</gene>
<dbReference type="Proteomes" id="UP000504636">
    <property type="component" value="Unplaced"/>
</dbReference>
<reference evidence="4" key="2">
    <citation type="submission" date="2020-04" db="EMBL/GenBank/DDBJ databases">
        <authorList>
            <consortium name="NCBI Genome Project"/>
        </authorList>
    </citation>
    <scope>NUCLEOTIDE SEQUENCE</scope>
    <source>
        <strain evidence="4">CBS 304.34</strain>
    </source>
</reference>
<dbReference type="AlphaFoldDB" id="A0A6A6Y1C4"/>
<feature type="region of interest" description="Disordered" evidence="1">
    <location>
        <begin position="1"/>
        <end position="198"/>
    </location>
</feature>
<reference evidence="4" key="3">
    <citation type="submission" date="2025-04" db="UniProtKB">
        <authorList>
            <consortium name="RefSeq"/>
        </authorList>
    </citation>
    <scope>IDENTIFICATION</scope>
    <source>
        <strain evidence="4">CBS 304.34</strain>
    </source>
</reference>
<evidence type="ECO:0000313" key="3">
    <source>
        <dbReference type="Proteomes" id="UP000504636"/>
    </source>
</evidence>
<evidence type="ECO:0000313" key="2">
    <source>
        <dbReference type="EMBL" id="KAF2802611.1"/>
    </source>
</evidence>
<feature type="compositionally biased region" description="Polar residues" evidence="1">
    <location>
        <begin position="82"/>
        <end position="92"/>
    </location>
</feature>
<feature type="compositionally biased region" description="Basic residues" evidence="1">
    <location>
        <begin position="14"/>
        <end position="23"/>
    </location>
</feature>
<feature type="compositionally biased region" description="Polar residues" evidence="1">
    <location>
        <begin position="58"/>
        <end position="74"/>
    </location>
</feature>
<dbReference type="EMBL" id="MU003722">
    <property type="protein sequence ID" value="KAF2802611.1"/>
    <property type="molecule type" value="Genomic_DNA"/>
</dbReference>
<keyword evidence="3" id="KW-1185">Reference proteome</keyword>
<dbReference type="RefSeq" id="XP_033569575.1">
    <property type="nucleotide sequence ID" value="XM_033726998.1"/>
</dbReference>
<reference evidence="2 4" key="1">
    <citation type="journal article" date="2020" name="Stud. Mycol.">
        <title>101 Dothideomycetes genomes: a test case for predicting lifestyles and emergence of pathogens.</title>
        <authorList>
            <person name="Haridas S."/>
            <person name="Albert R."/>
            <person name="Binder M."/>
            <person name="Bloem J."/>
            <person name="Labutti K."/>
            <person name="Salamov A."/>
            <person name="Andreopoulos B."/>
            <person name="Baker S."/>
            <person name="Barry K."/>
            <person name="Bills G."/>
            <person name="Bluhm B."/>
            <person name="Cannon C."/>
            <person name="Castanera R."/>
            <person name="Culley D."/>
            <person name="Daum C."/>
            <person name="Ezra D."/>
            <person name="Gonzalez J."/>
            <person name="Henrissat B."/>
            <person name="Kuo A."/>
            <person name="Liang C."/>
            <person name="Lipzen A."/>
            <person name="Lutzoni F."/>
            <person name="Magnuson J."/>
            <person name="Mondo S."/>
            <person name="Nolan M."/>
            <person name="Ohm R."/>
            <person name="Pangilinan J."/>
            <person name="Park H.-J."/>
            <person name="Ramirez L."/>
            <person name="Alfaro M."/>
            <person name="Sun H."/>
            <person name="Tritt A."/>
            <person name="Yoshinaga Y."/>
            <person name="Zwiers L.-H."/>
            <person name="Turgeon B."/>
            <person name="Goodwin S."/>
            <person name="Spatafora J."/>
            <person name="Crous P."/>
            <person name="Grigoriev I."/>
        </authorList>
    </citation>
    <scope>NUCLEOTIDE SEQUENCE</scope>
    <source>
        <strain evidence="2 4">CBS 304.34</strain>
    </source>
</reference>